<evidence type="ECO:0000313" key="2">
    <source>
        <dbReference type="Proteomes" id="UP000023152"/>
    </source>
</evidence>
<dbReference type="AlphaFoldDB" id="X6L6Y6"/>
<evidence type="ECO:0000313" key="1">
    <source>
        <dbReference type="EMBL" id="ETN97192.1"/>
    </source>
</evidence>
<proteinExistence type="predicted"/>
<dbReference type="OrthoDB" id="543373at2759"/>
<dbReference type="EMBL" id="ASPP01050533">
    <property type="protein sequence ID" value="ETN97192.1"/>
    <property type="molecule type" value="Genomic_DNA"/>
</dbReference>
<name>X6L6Y6_RETFI</name>
<reference evidence="1 2" key="1">
    <citation type="journal article" date="2013" name="Curr. Biol.">
        <title>The Genome of the Foraminiferan Reticulomyxa filosa.</title>
        <authorList>
            <person name="Glockner G."/>
            <person name="Hulsmann N."/>
            <person name="Schleicher M."/>
            <person name="Noegel A.A."/>
            <person name="Eichinger L."/>
            <person name="Gallinger C."/>
            <person name="Pawlowski J."/>
            <person name="Sierra R."/>
            <person name="Euteneuer U."/>
            <person name="Pillet L."/>
            <person name="Moustafa A."/>
            <person name="Platzer M."/>
            <person name="Groth M."/>
            <person name="Szafranski K."/>
            <person name="Schliwa M."/>
        </authorList>
    </citation>
    <scope>NUCLEOTIDE SEQUENCE [LARGE SCALE GENOMIC DNA]</scope>
</reference>
<dbReference type="SUPFAM" id="SSF48371">
    <property type="entry name" value="ARM repeat"/>
    <property type="match status" value="1"/>
</dbReference>
<protein>
    <submittedName>
        <fullName evidence="1">Uncharacterized protein</fullName>
    </submittedName>
</protein>
<dbReference type="InterPro" id="IPR016024">
    <property type="entry name" value="ARM-type_fold"/>
</dbReference>
<dbReference type="Gene3D" id="1.25.10.10">
    <property type="entry name" value="Leucine-rich Repeat Variant"/>
    <property type="match status" value="1"/>
</dbReference>
<dbReference type="Proteomes" id="UP000023152">
    <property type="component" value="Unassembled WGS sequence"/>
</dbReference>
<organism evidence="1 2">
    <name type="scientific">Reticulomyxa filosa</name>
    <dbReference type="NCBI Taxonomy" id="46433"/>
    <lineage>
        <taxon>Eukaryota</taxon>
        <taxon>Sar</taxon>
        <taxon>Rhizaria</taxon>
        <taxon>Retaria</taxon>
        <taxon>Foraminifera</taxon>
        <taxon>Monothalamids</taxon>
        <taxon>Reticulomyxidae</taxon>
        <taxon>Reticulomyxa</taxon>
    </lineage>
</organism>
<gene>
    <name evidence="1" type="ORF">RFI_40340</name>
</gene>
<dbReference type="InterPro" id="IPR011989">
    <property type="entry name" value="ARM-like"/>
</dbReference>
<keyword evidence="2" id="KW-1185">Reference proteome</keyword>
<accession>X6L6Y6</accession>
<sequence>MGLLLGMLEVNMENCDEKEVAAQVIPLAFLFVEQYDESLEWNSPDDDTEQVDFQFDGEIFLSVAQPIITKGLKSDQWVNQVGSLFVIKHILDGVAGLWQSQLDTIVKAVGNCLAHSKAQVKYAALHAIQQLSVSYAEQDFESTYHRPIMSALLDMVNSASKQHRCVAVQTCDALAHFAYYCKQELFDDYSKQSLKSLYEVLVNCNDGLINRLH</sequence>
<comment type="caution">
    <text evidence="1">The sequence shown here is derived from an EMBL/GenBank/DDBJ whole genome shotgun (WGS) entry which is preliminary data.</text>
</comment>